<evidence type="ECO:0000256" key="1">
    <source>
        <dbReference type="ARBA" id="ARBA00022737"/>
    </source>
</evidence>
<keyword evidence="6" id="KW-1185">Reference proteome</keyword>
<dbReference type="PANTHER" id="PTHR30185:SF18">
    <property type="entry name" value="TRANSCRIPTIONAL REGULATOR MTLR"/>
    <property type="match status" value="1"/>
</dbReference>
<reference evidence="5 6" key="1">
    <citation type="submission" date="2017-10" db="EMBL/GenBank/DDBJ databases">
        <title>Draft genome sequences of strains TRE 1, TRE 9, TRE H and TRI 7, isolated from tamarins, belonging to four potential novel Bifidobacterium species.</title>
        <authorList>
            <person name="Mattarelli P."/>
            <person name="Modesto M."/>
            <person name="Puglisi E."/>
            <person name="Morelli L."/>
            <person name="Spezio C."/>
            <person name="Bonetti A."/>
            <person name="Sandri C."/>
        </authorList>
    </citation>
    <scope>NUCLEOTIDE SEQUENCE [LARGE SCALE GENOMIC DNA]</scope>
    <source>
        <strain evidence="6">TRI7</strain>
    </source>
</reference>
<keyword evidence="3" id="KW-0804">Transcription</keyword>
<dbReference type="SMART" id="SM01061">
    <property type="entry name" value="CAT_RBD"/>
    <property type="match status" value="1"/>
</dbReference>
<evidence type="ECO:0000256" key="3">
    <source>
        <dbReference type="ARBA" id="ARBA00023163"/>
    </source>
</evidence>
<dbReference type="AlphaFoldDB" id="A0A2M9HFA5"/>
<evidence type="ECO:0000256" key="2">
    <source>
        <dbReference type="ARBA" id="ARBA00023015"/>
    </source>
</evidence>
<evidence type="ECO:0000259" key="4">
    <source>
        <dbReference type="PROSITE" id="PS51372"/>
    </source>
</evidence>
<feature type="domain" description="PRD" evidence="4">
    <location>
        <begin position="61"/>
        <end position="175"/>
    </location>
</feature>
<dbReference type="GO" id="GO:0003723">
    <property type="term" value="F:RNA binding"/>
    <property type="evidence" value="ECO:0007669"/>
    <property type="project" value="InterPro"/>
</dbReference>
<dbReference type="InterPro" id="IPR036650">
    <property type="entry name" value="CAT_RNA-bd_dom_sf"/>
</dbReference>
<dbReference type="SUPFAM" id="SSF63520">
    <property type="entry name" value="PTS-regulatory domain, PRD"/>
    <property type="match status" value="2"/>
</dbReference>
<evidence type="ECO:0000313" key="6">
    <source>
        <dbReference type="Proteomes" id="UP000231451"/>
    </source>
</evidence>
<keyword evidence="2" id="KW-0805">Transcription regulation</keyword>
<dbReference type="Gene3D" id="1.10.1790.10">
    <property type="entry name" value="PRD domain"/>
    <property type="match status" value="2"/>
</dbReference>
<dbReference type="Pfam" id="PF00874">
    <property type="entry name" value="PRD"/>
    <property type="match status" value="2"/>
</dbReference>
<comment type="caution">
    <text evidence="5">The sequence shown here is derived from an EMBL/GenBank/DDBJ whole genome shotgun (WGS) entry which is preliminary data.</text>
</comment>
<dbReference type="EMBL" id="PEBK01000004">
    <property type="protein sequence ID" value="PJM75476.1"/>
    <property type="molecule type" value="Genomic_DNA"/>
</dbReference>
<dbReference type="GO" id="GO:0006355">
    <property type="term" value="P:regulation of DNA-templated transcription"/>
    <property type="evidence" value="ECO:0007669"/>
    <property type="project" value="InterPro"/>
</dbReference>
<accession>A0A2M9HFA5</accession>
<evidence type="ECO:0000313" key="5">
    <source>
        <dbReference type="EMBL" id="PJM75476.1"/>
    </source>
</evidence>
<dbReference type="Gene3D" id="2.30.24.10">
    <property type="entry name" value="CAT RNA-binding domain"/>
    <property type="match status" value="1"/>
</dbReference>
<dbReference type="InterPro" id="IPR011608">
    <property type="entry name" value="PRD"/>
</dbReference>
<dbReference type="InterPro" id="IPR004341">
    <property type="entry name" value="CAT_RNA-bd_dom"/>
</dbReference>
<dbReference type="InterPro" id="IPR050661">
    <property type="entry name" value="BglG_antiterminators"/>
</dbReference>
<keyword evidence="1" id="KW-0677">Repeat</keyword>
<dbReference type="RefSeq" id="WP_100512888.1">
    <property type="nucleotide sequence ID" value="NZ_PEBK01000004.1"/>
</dbReference>
<proteinExistence type="predicted"/>
<protein>
    <submittedName>
        <fullName evidence="5">Transcription antiterminator BglG</fullName>
    </submittedName>
</protein>
<dbReference type="PANTHER" id="PTHR30185">
    <property type="entry name" value="CRYPTIC BETA-GLUCOSIDE BGL OPERON ANTITERMINATOR"/>
    <property type="match status" value="1"/>
</dbReference>
<feature type="domain" description="PRD" evidence="4">
    <location>
        <begin position="176"/>
        <end position="286"/>
    </location>
</feature>
<sequence>MEILRVFNNNVVLAKDDDGTEVVLTGRGLGFQGRPGGAVDAAKVVRKFVPSDGRDPDHLAQMLAGIAPETVRAVIDAMHETGLGDDMAGNTAVVVALADHVDNALRRVREGIAVEYPLRAEVCNLYPREFEQGRTLLAALNRRLVSAEGGVALPDGEATALTLHLVNAGFATGDLSYTYMMTGVIQQMMTIIEASYGITFDRDSVSVSRFITHVRYLFVRIHQGRQLEHEPEPIVQAIRQSYPEALRCAQKIAAVLELRLDANLTEDEIAYLALHVARVSSQPAEPAA</sequence>
<dbReference type="InterPro" id="IPR036634">
    <property type="entry name" value="PRD_sf"/>
</dbReference>
<dbReference type="PROSITE" id="PS51372">
    <property type="entry name" value="PRD_2"/>
    <property type="match status" value="2"/>
</dbReference>
<organism evidence="5 6">
    <name type="scientific">Bifidobacterium simiarum</name>
    <dbReference type="NCBI Taxonomy" id="2045441"/>
    <lineage>
        <taxon>Bacteria</taxon>
        <taxon>Bacillati</taxon>
        <taxon>Actinomycetota</taxon>
        <taxon>Actinomycetes</taxon>
        <taxon>Bifidobacteriales</taxon>
        <taxon>Bifidobacteriaceae</taxon>
        <taxon>Bifidobacterium</taxon>
    </lineage>
</organism>
<dbReference type="SUPFAM" id="SSF50151">
    <property type="entry name" value="SacY-like RNA-binding domain"/>
    <property type="match status" value="1"/>
</dbReference>
<dbReference type="Pfam" id="PF03123">
    <property type="entry name" value="CAT_RBD"/>
    <property type="match status" value="1"/>
</dbReference>
<dbReference type="OrthoDB" id="9813552at2"/>
<dbReference type="Proteomes" id="UP000231451">
    <property type="component" value="Unassembled WGS sequence"/>
</dbReference>
<name>A0A2M9HFA5_9BIFI</name>
<gene>
    <name evidence="5" type="ORF">CSQ87_05620</name>
</gene>